<keyword evidence="2" id="KW-1185">Reference proteome</keyword>
<dbReference type="Gramene" id="mRNA:HanXRQr2_Chr11g0512141">
    <property type="protein sequence ID" value="mRNA:HanXRQr2_Chr11g0512141"/>
    <property type="gene ID" value="HanXRQr2_Chr11g0512141"/>
</dbReference>
<name>A0A9K3HSM4_HELAN</name>
<comment type="caution">
    <text evidence="1">The sequence shown here is derived from an EMBL/GenBank/DDBJ whole genome shotgun (WGS) entry which is preliminary data.</text>
</comment>
<evidence type="ECO:0000313" key="1">
    <source>
        <dbReference type="EMBL" id="KAF5783808.1"/>
    </source>
</evidence>
<reference evidence="1" key="1">
    <citation type="journal article" date="2017" name="Nature">
        <title>The sunflower genome provides insights into oil metabolism, flowering and Asterid evolution.</title>
        <authorList>
            <person name="Badouin H."/>
            <person name="Gouzy J."/>
            <person name="Grassa C.J."/>
            <person name="Murat F."/>
            <person name="Staton S.E."/>
            <person name="Cottret L."/>
            <person name="Lelandais-Briere C."/>
            <person name="Owens G.L."/>
            <person name="Carrere S."/>
            <person name="Mayjonade B."/>
            <person name="Legrand L."/>
            <person name="Gill N."/>
            <person name="Kane N.C."/>
            <person name="Bowers J.E."/>
            <person name="Hubner S."/>
            <person name="Bellec A."/>
            <person name="Berard A."/>
            <person name="Berges H."/>
            <person name="Blanchet N."/>
            <person name="Boniface M.C."/>
            <person name="Brunel D."/>
            <person name="Catrice O."/>
            <person name="Chaidir N."/>
            <person name="Claudel C."/>
            <person name="Donnadieu C."/>
            <person name="Faraut T."/>
            <person name="Fievet G."/>
            <person name="Helmstetter N."/>
            <person name="King M."/>
            <person name="Knapp S.J."/>
            <person name="Lai Z."/>
            <person name="Le Paslier M.C."/>
            <person name="Lippi Y."/>
            <person name="Lorenzon L."/>
            <person name="Mandel J.R."/>
            <person name="Marage G."/>
            <person name="Marchand G."/>
            <person name="Marquand E."/>
            <person name="Bret-Mestries E."/>
            <person name="Morien E."/>
            <person name="Nambeesan S."/>
            <person name="Nguyen T."/>
            <person name="Pegot-Espagnet P."/>
            <person name="Pouilly N."/>
            <person name="Raftis F."/>
            <person name="Sallet E."/>
            <person name="Schiex T."/>
            <person name="Thomas J."/>
            <person name="Vandecasteele C."/>
            <person name="Vares D."/>
            <person name="Vear F."/>
            <person name="Vautrin S."/>
            <person name="Crespi M."/>
            <person name="Mangin B."/>
            <person name="Burke J.M."/>
            <person name="Salse J."/>
            <person name="Munos S."/>
            <person name="Vincourt P."/>
            <person name="Rieseberg L.H."/>
            <person name="Langlade N.B."/>
        </authorList>
    </citation>
    <scope>NUCLEOTIDE SEQUENCE</scope>
    <source>
        <tissue evidence="1">Leaves</tissue>
    </source>
</reference>
<gene>
    <name evidence="1" type="ORF">HanXRQr2_Chr11g0512141</name>
</gene>
<reference evidence="1" key="2">
    <citation type="submission" date="2020-06" db="EMBL/GenBank/DDBJ databases">
        <title>Helianthus annuus Genome sequencing and assembly Release 2.</title>
        <authorList>
            <person name="Gouzy J."/>
            <person name="Langlade N."/>
            <person name="Munos S."/>
        </authorList>
    </citation>
    <scope>NUCLEOTIDE SEQUENCE</scope>
    <source>
        <tissue evidence="1">Leaves</tissue>
    </source>
</reference>
<protein>
    <submittedName>
        <fullName evidence="1">Uncharacterized protein</fullName>
    </submittedName>
</protein>
<sequence length="74" mass="8089">MAELNNQPPWSVASGTTTFIEDPEASLMGSPLNVVPHNLLPEFAFNEDEDAFVKSRVVEDTEPISSQFPGVEVL</sequence>
<accession>A0A9K3HSM4</accession>
<evidence type="ECO:0000313" key="2">
    <source>
        <dbReference type="Proteomes" id="UP000215914"/>
    </source>
</evidence>
<proteinExistence type="predicted"/>
<dbReference type="EMBL" id="MNCJ02000326">
    <property type="protein sequence ID" value="KAF5783808.1"/>
    <property type="molecule type" value="Genomic_DNA"/>
</dbReference>
<dbReference type="Proteomes" id="UP000215914">
    <property type="component" value="Unassembled WGS sequence"/>
</dbReference>
<organism evidence="1 2">
    <name type="scientific">Helianthus annuus</name>
    <name type="common">Common sunflower</name>
    <dbReference type="NCBI Taxonomy" id="4232"/>
    <lineage>
        <taxon>Eukaryota</taxon>
        <taxon>Viridiplantae</taxon>
        <taxon>Streptophyta</taxon>
        <taxon>Embryophyta</taxon>
        <taxon>Tracheophyta</taxon>
        <taxon>Spermatophyta</taxon>
        <taxon>Magnoliopsida</taxon>
        <taxon>eudicotyledons</taxon>
        <taxon>Gunneridae</taxon>
        <taxon>Pentapetalae</taxon>
        <taxon>asterids</taxon>
        <taxon>campanulids</taxon>
        <taxon>Asterales</taxon>
        <taxon>Asteraceae</taxon>
        <taxon>Asteroideae</taxon>
        <taxon>Heliantheae alliance</taxon>
        <taxon>Heliantheae</taxon>
        <taxon>Helianthus</taxon>
    </lineage>
</organism>
<dbReference type="AlphaFoldDB" id="A0A9K3HSM4"/>